<gene>
    <name evidence="2" type="ORF">EST38_g9478</name>
</gene>
<organism evidence="2 3">
    <name type="scientific">Candolleomyces aberdarensis</name>
    <dbReference type="NCBI Taxonomy" id="2316362"/>
    <lineage>
        <taxon>Eukaryota</taxon>
        <taxon>Fungi</taxon>
        <taxon>Dikarya</taxon>
        <taxon>Basidiomycota</taxon>
        <taxon>Agaricomycotina</taxon>
        <taxon>Agaricomycetes</taxon>
        <taxon>Agaricomycetidae</taxon>
        <taxon>Agaricales</taxon>
        <taxon>Agaricineae</taxon>
        <taxon>Psathyrellaceae</taxon>
        <taxon>Candolleomyces</taxon>
    </lineage>
</organism>
<evidence type="ECO:0000313" key="2">
    <source>
        <dbReference type="EMBL" id="RXW16380.1"/>
    </source>
</evidence>
<feature type="chain" id="PRO_5020522586" evidence="1">
    <location>
        <begin position="18"/>
        <end position="151"/>
    </location>
</feature>
<accession>A0A4Q2D9T8</accession>
<sequence>MRFVYFFLGLFVTQGTAVMVKLHQVQASSSRPLPPFQSTLLSYHWSAFSNVDQLTRTLAKRVQTGRRLWNSNAQDYSCVCTQDFTANFVACSECGLALSATVLPPDLQANLAQGADSYLQAIVYICKNAYNIDIPGGHVTAPDVAAPQHTA</sequence>
<dbReference type="Proteomes" id="UP000290288">
    <property type="component" value="Unassembled WGS sequence"/>
</dbReference>
<comment type="caution">
    <text evidence="2">The sequence shown here is derived from an EMBL/GenBank/DDBJ whole genome shotgun (WGS) entry which is preliminary data.</text>
</comment>
<dbReference type="EMBL" id="SDEE01000444">
    <property type="protein sequence ID" value="RXW16380.1"/>
    <property type="molecule type" value="Genomic_DNA"/>
</dbReference>
<dbReference type="AlphaFoldDB" id="A0A4Q2D9T8"/>
<feature type="signal peptide" evidence="1">
    <location>
        <begin position="1"/>
        <end position="17"/>
    </location>
</feature>
<keyword evidence="3" id="KW-1185">Reference proteome</keyword>
<evidence type="ECO:0000256" key="1">
    <source>
        <dbReference type="SAM" id="SignalP"/>
    </source>
</evidence>
<evidence type="ECO:0000313" key="3">
    <source>
        <dbReference type="Proteomes" id="UP000290288"/>
    </source>
</evidence>
<proteinExistence type="predicted"/>
<protein>
    <submittedName>
        <fullName evidence="2">Uncharacterized protein</fullName>
    </submittedName>
</protein>
<reference evidence="2 3" key="1">
    <citation type="submission" date="2019-01" db="EMBL/GenBank/DDBJ databases">
        <title>Draft genome sequence of Psathyrella aberdarensis IHI B618.</title>
        <authorList>
            <person name="Buettner E."/>
            <person name="Kellner H."/>
        </authorList>
    </citation>
    <scope>NUCLEOTIDE SEQUENCE [LARGE SCALE GENOMIC DNA]</scope>
    <source>
        <strain evidence="2 3">IHI B618</strain>
    </source>
</reference>
<keyword evidence="1" id="KW-0732">Signal</keyword>
<name>A0A4Q2D9T8_9AGAR</name>
<dbReference type="OrthoDB" id="2981622at2759"/>